<gene>
    <name evidence="1" type="ORF">BegalDRAFT_3248</name>
</gene>
<proteinExistence type="predicted"/>
<dbReference type="eggNOG" id="ENOG502ZJ18">
    <property type="taxonomic scope" value="Bacteria"/>
</dbReference>
<dbReference type="STRING" id="395493.BegalDRAFT_3248"/>
<sequence>MEIRFSQRPGCWERYLQRQYQNPLFAEIRDREVTQAEVERAQKRDESERQKFTSQFQKLLEEVATLQAQVEADVVLHLRTKIDSLYEHCAGLGGKDYSMEKNALVKLGELIVESIRASGLHDSKTLKELEKEMVARQLHFNLLEYPLIAHLLHPESPINEASIVPTLLSEENKALRAAMTLFGAEQQKILCTAARDLIKRLQIEGKRVPSVVLLRLETMEQPINKLN</sequence>
<reference evidence="1 2" key="1">
    <citation type="submission" date="2011-11" db="EMBL/GenBank/DDBJ databases">
        <title>Improved High-Quality Draft sequence of Beggiatoa alba B18lD.</title>
        <authorList>
            <consortium name="US DOE Joint Genome Institute"/>
            <person name="Lucas S."/>
            <person name="Han J."/>
            <person name="Lapidus A."/>
            <person name="Cheng J.-F."/>
            <person name="Goodwin L."/>
            <person name="Pitluck S."/>
            <person name="Peters L."/>
            <person name="Mikhailova N."/>
            <person name="Held B."/>
            <person name="Detter J.C."/>
            <person name="Han C."/>
            <person name="Tapia R."/>
            <person name="Land M."/>
            <person name="Hauser L."/>
            <person name="Kyrpides N."/>
            <person name="Ivanova N."/>
            <person name="Pagani I."/>
            <person name="Samuel K."/>
            <person name="Teske A."/>
            <person name="Mueller J."/>
            <person name="Woyke T."/>
        </authorList>
    </citation>
    <scope>NUCLEOTIDE SEQUENCE [LARGE SCALE GENOMIC DNA]</scope>
    <source>
        <strain evidence="1 2">B18LD</strain>
    </source>
</reference>
<keyword evidence="2" id="KW-1185">Reference proteome</keyword>
<protein>
    <submittedName>
        <fullName evidence="1">Uncharacterized protein</fullName>
    </submittedName>
</protein>
<dbReference type="AlphaFoldDB" id="I3CKC6"/>
<dbReference type="Proteomes" id="UP000005744">
    <property type="component" value="Unassembled WGS sequence"/>
</dbReference>
<name>I3CKC6_9GAMM</name>
<evidence type="ECO:0000313" key="1">
    <source>
        <dbReference type="EMBL" id="EIJ44069.1"/>
    </source>
</evidence>
<organism evidence="1 2">
    <name type="scientific">Beggiatoa alba B18LD</name>
    <dbReference type="NCBI Taxonomy" id="395493"/>
    <lineage>
        <taxon>Bacteria</taxon>
        <taxon>Pseudomonadati</taxon>
        <taxon>Pseudomonadota</taxon>
        <taxon>Gammaproteobacteria</taxon>
        <taxon>Thiotrichales</taxon>
        <taxon>Thiotrichaceae</taxon>
        <taxon>Beggiatoa</taxon>
    </lineage>
</organism>
<evidence type="ECO:0000313" key="2">
    <source>
        <dbReference type="Proteomes" id="UP000005744"/>
    </source>
</evidence>
<dbReference type="OrthoDB" id="9058065at2"/>
<dbReference type="RefSeq" id="WP_002691807.1">
    <property type="nucleotide sequence ID" value="NZ_JH600070.1"/>
</dbReference>
<dbReference type="EMBL" id="JH600070">
    <property type="protein sequence ID" value="EIJ44069.1"/>
    <property type="molecule type" value="Genomic_DNA"/>
</dbReference>
<dbReference type="HOGENOM" id="CLU_1214330_0_0_6"/>
<accession>I3CKC6</accession>